<dbReference type="InterPro" id="IPR016161">
    <property type="entry name" value="Ald_DH/histidinol_DH"/>
</dbReference>
<dbReference type="GO" id="GO:1901023">
    <property type="term" value="P:4-hydroxyphenylacetate catabolic process"/>
    <property type="evidence" value="ECO:0007669"/>
    <property type="project" value="InterPro"/>
</dbReference>
<sequence length="487" mass="53172">MTIKHWIDGREVESRDTFTTLNPATGEVITDVASGGEAEVDAAVRAAKAAFPKWANTPAKERAKLMRRLGELIERNVPSLAALETQDTGLPIAQTRKQLIPRASENFNFFAEVCVQMNGRTYPVDDQMLNYTLYQPVGVCALISPWNVPFMTATWKTAPCLALGNTAVLKMSELSPLTADQLGRLALEAGIPPGVLNVVQGYGATAGDALVRHPDVRAVSFTGGTVTGKKIIERAGLKKYSMELGGKSPVLIFDDADFDRALDASLFTIFSINGERCTAGSRIFVQRSIYDRFVREFARRANNLVVGDPADPATQLGAMITRAHWEKVTGYIRIGEQEGARLVAGGADQPANLPAHLRNGNFVRPTVFADVDNRMRIAQEEVFGPVACLIPFDDEDEGLRLANATRYGLASYIWTQDVGKVHRLARGIEAGMVFVNSQNVRDLRQPFGGVKESGTGREGGEYSFEVFAEIKNVCISMGSHHIPRWGV</sequence>
<dbReference type="EMBL" id="CP013422">
    <property type="protein sequence ID" value="AOJ78092.1"/>
    <property type="molecule type" value="Genomic_DNA"/>
</dbReference>
<dbReference type="FunFam" id="3.40.309.10:FF:000012">
    <property type="entry name" value="Betaine aldehyde dehydrogenase"/>
    <property type="match status" value="1"/>
</dbReference>
<dbReference type="InterPro" id="IPR016163">
    <property type="entry name" value="Ald_DH_C"/>
</dbReference>
<evidence type="ECO:0000256" key="4">
    <source>
        <dbReference type="PROSITE-ProRule" id="PRU10007"/>
    </source>
</evidence>
<dbReference type="Gene3D" id="3.40.309.10">
    <property type="entry name" value="Aldehyde Dehydrogenase, Chain A, domain 2"/>
    <property type="match status" value="1"/>
</dbReference>
<evidence type="ECO:0000313" key="8">
    <source>
        <dbReference type="EMBL" id="KWK80562.1"/>
    </source>
</evidence>
<dbReference type="InterPro" id="IPR029510">
    <property type="entry name" value="Ald_DH_CS_GLU"/>
</dbReference>
<feature type="domain" description="Aldehyde dehydrogenase" evidence="6">
    <location>
        <begin position="14"/>
        <end position="473"/>
    </location>
</feature>
<evidence type="ECO:0000256" key="3">
    <source>
        <dbReference type="ARBA" id="ARBA00023027"/>
    </source>
</evidence>
<dbReference type="InterPro" id="IPR011985">
    <property type="entry name" value="DH_HpaE"/>
</dbReference>
<dbReference type="AlphaFoldDB" id="A0A125JVW6"/>
<dbReference type="Proteomes" id="UP000065504">
    <property type="component" value="Unassembled WGS sequence"/>
</dbReference>
<gene>
    <name evidence="7" type="ORF">WJ35_24025</name>
    <name evidence="8" type="ORF">WM16_04670</name>
</gene>
<proteinExistence type="inferred from homology"/>
<dbReference type="CDD" id="cd07093">
    <property type="entry name" value="ALDH_F8_HMSADH"/>
    <property type="match status" value="1"/>
</dbReference>
<feature type="active site" evidence="4">
    <location>
        <position position="243"/>
    </location>
</feature>
<dbReference type="GO" id="GO:0018480">
    <property type="term" value="F:5-carboxymethyl-2-hydroxymuconic-semialdehyde dehydrogenase activity"/>
    <property type="evidence" value="ECO:0007669"/>
    <property type="project" value="InterPro"/>
</dbReference>
<dbReference type="RefSeq" id="WP_060233128.1">
    <property type="nucleotide sequence ID" value="NZ_CP013422.1"/>
</dbReference>
<dbReference type="EMBL" id="LPLU01000043">
    <property type="protein sequence ID" value="KWK80562.1"/>
    <property type="molecule type" value="Genomic_DNA"/>
</dbReference>
<dbReference type="Proteomes" id="UP000243680">
    <property type="component" value="Chromosome 2"/>
</dbReference>
<dbReference type="PANTHER" id="PTHR43720:SF2">
    <property type="entry name" value="2-AMINOMUCONIC SEMIALDEHYDE DEHYDROGENASE"/>
    <property type="match status" value="1"/>
</dbReference>
<evidence type="ECO:0000256" key="1">
    <source>
        <dbReference type="ARBA" id="ARBA00009986"/>
    </source>
</evidence>
<dbReference type="InterPro" id="IPR016160">
    <property type="entry name" value="Ald_DH_CS_CYS"/>
</dbReference>
<dbReference type="SUPFAM" id="SSF53720">
    <property type="entry name" value="ALDH-like"/>
    <property type="match status" value="1"/>
</dbReference>
<evidence type="ECO:0000259" key="6">
    <source>
        <dbReference type="Pfam" id="PF00171"/>
    </source>
</evidence>
<dbReference type="Gene3D" id="3.40.605.10">
    <property type="entry name" value="Aldehyde Dehydrogenase, Chain A, domain 1"/>
    <property type="match status" value="1"/>
</dbReference>
<dbReference type="InterPro" id="IPR016162">
    <property type="entry name" value="Ald_DH_N"/>
</dbReference>
<protein>
    <submittedName>
        <fullName evidence="8">2-hydroxymuconic semialdehyde dehydrogenase</fullName>
    </submittedName>
</protein>
<dbReference type="InterPro" id="IPR015590">
    <property type="entry name" value="Aldehyde_DH_dom"/>
</dbReference>
<dbReference type="Pfam" id="PF00171">
    <property type="entry name" value="Aldedh"/>
    <property type="match status" value="1"/>
</dbReference>
<evidence type="ECO:0000313" key="10">
    <source>
        <dbReference type="Proteomes" id="UP000243680"/>
    </source>
</evidence>
<evidence type="ECO:0000256" key="2">
    <source>
        <dbReference type="ARBA" id="ARBA00023002"/>
    </source>
</evidence>
<dbReference type="GO" id="GO:0004030">
    <property type="term" value="F:aldehyde dehydrogenase [NAD(P)+] activity"/>
    <property type="evidence" value="ECO:0007669"/>
    <property type="project" value="UniProtKB-ARBA"/>
</dbReference>
<accession>A0A125JVW6</accession>
<dbReference type="PANTHER" id="PTHR43720">
    <property type="entry name" value="2-AMINOMUCONIC SEMIALDEHYDE DEHYDROGENASE"/>
    <property type="match status" value="1"/>
</dbReference>
<reference evidence="8 9" key="1">
    <citation type="submission" date="2015-11" db="EMBL/GenBank/DDBJ databases">
        <title>Expanding the genomic diversity of Burkholderia species for the development of highly accurate diagnostics.</title>
        <authorList>
            <person name="Sahl J."/>
            <person name="Keim P."/>
            <person name="Wagner D."/>
        </authorList>
    </citation>
    <scope>NUCLEOTIDE SEQUENCE [LARGE SCALE GENOMIC DNA]</scope>
    <source>
        <strain evidence="8 9">MSMB782WGS</strain>
    </source>
</reference>
<dbReference type="FunFam" id="3.40.605.10:FF:000001">
    <property type="entry name" value="Aldehyde dehydrogenase 1"/>
    <property type="match status" value="1"/>
</dbReference>
<organism evidence="8 9">
    <name type="scientific">Burkholderia ubonensis</name>
    <dbReference type="NCBI Taxonomy" id="101571"/>
    <lineage>
        <taxon>Bacteria</taxon>
        <taxon>Pseudomonadati</taxon>
        <taxon>Pseudomonadota</taxon>
        <taxon>Betaproteobacteria</taxon>
        <taxon>Burkholderiales</taxon>
        <taxon>Burkholderiaceae</taxon>
        <taxon>Burkholderia</taxon>
        <taxon>Burkholderia cepacia complex</taxon>
    </lineage>
</organism>
<dbReference type="PROSITE" id="PS00070">
    <property type="entry name" value="ALDEHYDE_DEHYDR_CYS"/>
    <property type="match status" value="1"/>
</dbReference>
<dbReference type="NCBIfam" id="TIGR02299">
    <property type="entry name" value="HpaE"/>
    <property type="match status" value="1"/>
</dbReference>
<reference evidence="7 10" key="2">
    <citation type="submission" date="2015-12" db="EMBL/GenBank/DDBJ databases">
        <title>Diversity of Burkholderia near neighbor genomes.</title>
        <authorList>
            <person name="Sahl J."/>
            <person name="Wagner D."/>
            <person name="Keim P."/>
        </authorList>
    </citation>
    <scope>NUCLEOTIDE SEQUENCE [LARGE SCALE GENOMIC DNA]</scope>
    <source>
        <strain evidence="7 10">MSMB0783</strain>
    </source>
</reference>
<evidence type="ECO:0000256" key="5">
    <source>
        <dbReference type="RuleBase" id="RU003345"/>
    </source>
</evidence>
<keyword evidence="2 5" id="KW-0560">Oxidoreductase</keyword>
<comment type="similarity">
    <text evidence="1 5">Belongs to the aldehyde dehydrogenase family.</text>
</comment>
<evidence type="ECO:0000313" key="9">
    <source>
        <dbReference type="Proteomes" id="UP000065504"/>
    </source>
</evidence>
<evidence type="ECO:0000313" key="7">
    <source>
        <dbReference type="EMBL" id="AOJ78092.1"/>
    </source>
</evidence>
<keyword evidence="3" id="KW-0520">NAD</keyword>
<dbReference type="PROSITE" id="PS00687">
    <property type="entry name" value="ALDEHYDE_DEHYDR_GLU"/>
    <property type="match status" value="1"/>
</dbReference>
<name>A0A125JVW6_9BURK</name>